<feature type="transmembrane region" description="Helical" evidence="1">
    <location>
        <begin position="142"/>
        <end position="161"/>
    </location>
</feature>
<feature type="transmembrane region" description="Helical" evidence="1">
    <location>
        <begin position="173"/>
        <end position="194"/>
    </location>
</feature>
<dbReference type="AlphaFoldDB" id="A0A6G9YC85"/>
<dbReference type="KEGG" id="nah:F5544_14635"/>
<protein>
    <submittedName>
        <fullName evidence="2">DUF4386 family protein</fullName>
    </submittedName>
</protein>
<sequence length="234" mass="24890">MVSKALGGPTWPFTRIGGIGAIVFATAIIGINLILFPAGLPEGRTDIADTTRFFDDNGEIVRWALAATPVAFFAVVAFGAGAFAALREFERADISAWSLVGLAGLVLQTAVFTVVSALRLALTTIPEHTSATAAGLFALHNAVFNLNGTFLATAMIGLSMGGLRARLIQPWHAALGFVAAALQFTWTLLTPLMLDRPSPLSLLGLVGWLIWTVWLVVYGITLIRLRANRIAVAY</sequence>
<evidence type="ECO:0000313" key="2">
    <source>
        <dbReference type="EMBL" id="QIS10812.1"/>
    </source>
</evidence>
<feature type="transmembrane region" description="Helical" evidence="1">
    <location>
        <begin position="21"/>
        <end position="40"/>
    </location>
</feature>
<dbReference type="Pfam" id="PF14329">
    <property type="entry name" value="DUF4386"/>
    <property type="match status" value="1"/>
</dbReference>
<dbReference type="InterPro" id="IPR025495">
    <property type="entry name" value="DUF4386"/>
</dbReference>
<accession>A0A6G9YC85</accession>
<feature type="transmembrane region" description="Helical" evidence="1">
    <location>
        <begin position="60"/>
        <end position="86"/>
    </location>
</feature>
<evidence type="ECO:0000256" key="1">
    <source>
        <dbReference type="SAM" id="Phobius"/>
    </source>
</evidence>
<name>A0A6G9YC85_9NOCA</name>
<evidence type="ECO:0000313" key="3">
    <source>
        <dbReference type="Proteomes" id="UP000503540"/>
    </source>
</evidence>
<gene>
    <name evidence="2" type="ORF">F5544_14635</name>
</gene>
<proteinExistence type="predicted"/>
<feature type="transmembrane region" description="Helical" evidence="1">
    <location>
        <begin position="98"/>
        <end position="122"/>
    </location>
</feature>
<keyword evidence="3" id="KW-1185">Reference proteome</keyword>
<dbReference type="Proteomes" id="UP000503540">
    <property type="component" value="Chromosome"/>
</dbReference>
<organism evidence="2 3">
    <name type="scientific">Nocardia arthritidis</name>
    <dbReference type="NCBI Taxonomy" id="228602"/>
    <lineage>
        <taxon>Bacteria</taxon>
        <taxon>Bacillati</taxon>
        <taxon>Actinomycetota</taxon>
        <taxon>Actinomycetes</taxon>
        <taxon>Mycobacteriales</taxon>
        <taxon>Nocardiaceae</taxon>
        <taxon>Nocardia</taxon>
    </lineage>
</organism>
<reference evidence="2 3" key="1">
    <citation type="journal article" date="2019" name="ACS Chem. Biol.">
        <title>Identification and Mobilization of a Cryptic Antibiotic Biosynthesis Gene Locus from a Human-Pathogenic Nocardia Isolate.</title>
        <authorList>
            <person name="Herisse M."/>
            <person name="Ishida K."/>
            <person name="Porter J.L."/>
            <person name="Howden B."/>
            <person name="Hertweck C."/>
            <person name="Stinear T.P."/>
            <person name="Pidot S.J."/>
        </authorList>
    </citation>
    <scope>NUCLEOTIDE SEQUENCE [LARGE SCALE GENOMIC DNA]</scope>
    <source>
        <strain evidence="2 3">AUSMDU00012717</strain>
    </source>
</reference>
<keyword evidence="1" id="KW-0812">Transmembrane</keyword>
<keyword evidence="1" id="KW-0472">Membrane</keyword>
<dbReference type="RefSeq" id="WP_167473728.1">
    <property type="nucleotide sequence ID" value="NZ_CP046172.1"/>
</dbReference>
<dbReference type="EMBL" id="CP046172">
    <property type="protein sequence ID" value="QIS10812.1"/>
    <property type="molecule type" value="Genomic_DNA"/>
</dbReference>
<keyword evidence="1" id="KW-1133">Transmembrane helix</keyword>
<feature type="transmembrane region" description="Helical" evidence="1">
    <location>
        <begin position="200"/>
        <end position="220"/>
    </location>
</feature>